<keyword evidence="2" id="KW-0479">Metal-binding</keyword>
<reference evidence="12" key="2">
    <citation type="journal article" date="2009" name="Science">
        <title>The B73 maize genome: complexity, diversity, and dynamics.</title>
        <authorList>
            <person name="Schnable P.S."/>
            <person name="Ware D."/>
            <person name="Fulton R.S."/>
            <person name="Stein J.C."/>
            <person name="Wei F."/>
            <person name="Pasternak S."/>
            <person name="Liang C."/>
            <person name="Zhang J."/>
            <person name="Fulton L."/>
            <person name="Graves T.A."/>
            <person name="Minx P."/>
            <person name="Reily A.D."/>
            <person name="Courtney L."/>
            <person name="Kruchowski S.S."/>
            <person name="Tomlinson C."/>
            <person name="Strong C."/>
            <person name="Delehaunty K."/>
            <person name="Fronick C."/>
            <person name="Courtney B."/>
            <person name="Rock S.M."/>
            <person name="Belter E."/>
            <person name="Du F."/>
            <person name="Kim K."/>
            <person name="Abbott R.M."/>
            <person name="Cotton M."/>
            <person name="Levy A."/>
            <person name="Marchetto P."/>
            <person name="Ochoa K."/>
            <person name="Jackson S.M."/>
            <person name="Gillam B."/>
            <person name="Chen W."/>
            <person name="Yan L."/>
            <person name="Higginbotham J."/>
            <person name="Cardenas M."/>
            <person name="Waligorski J."/>
            <person name="Applebaum E."/>
            <person name="Phelps L."/>
            <person name="Falcone J."/>
            <person name="Kanchi K."/>
            <person name="Thane T."/>
            <person name="Scimone A."/>
            <person name="Thane N."/>
            <person name="Henke J."/>
            <person name="Wang T."/>
            <person name="Ruppert J."/>
            <person name="Shah N."/>
            <person name="Rotter K."/>
            <person name="Hodges J."/>
            <person name="Ingenthron E."/>
            <person name="Cordes M."/>
            <person name="Kohlberg S."/>
            <person name="Sgro J."/>
            <person name="Delgado B."/>
            <person name="Mead K."/>
            <person name="Chinwalla A."/>
            <person name="Leonard S."/>
            <person name="Crouse K."/>
            <person name="Collura K."/>
            <person name="Kudrna D."/>
            <person name="Currie J."/>
            <person name="He R."/>
            <person name="Angelova A."/>
            <person name="Rajasekar S."/>
            <person name="Mueller T."/>
            <person name="Lomeli R."/>
            <person name="Scara G."/>
            <person name="Ko A."/>
            <person name="Delaney K."/>
            <person name="Wissotski M."/>
            <person name="Lopez G."/>
            <person name="Campos D."/>
            <person name="Braidotti M."/>
            <person name="Ashley E."/>
            <person name="Golser W."/>
            <person name="Kim H."/>
            <person name="Lee S."/>
            <person name="Lin J."/>
            <person name="Dujmic Z."/>
            <person name="Kim W."/>
            <person name="Talag J."/>
            <person name="Zuccolo A."/>
            <person name="Fan C."/>
            <person name="Sebastian A."/>
            <person name="Kramer M."/>
            <person name="Spiegel L."/>
            <person name="Nascimento L."/>
            <person name="Zutavern T."/>
            <person name="Miller B."/>
            <person name="Ambroise C."/>
            <person name="Muller S."/>
            <person name="Spooner W."/>
            <person name="Narechania A."/>
            <person name="Ren L."/>
            <person name="Wei S."/>
            <person name="Kumari S."/>
            <person name="Faga B."/>
            <person name="Levy M.J."/>
            <person name="McMahan L."/>
            <person name="Van Buren P."/>
            <person name="Vaughn M.W."/>
            <person name="Ying K."/>
            <person name="Yeh C.-T."/>
            <person name="Emrich S.J."/>
            <person name="Jia Y."/>
            <person name="Kalyanaraman A."/>
            <person name="Hsia A.-P."/>
            <person name="Barbazuk W.B."/>
            <person name="Baucom R.S."/>
            <person name="Brutnell T.P."/>
            <person name="Carpita N.C."/>
            <person name="Chaparro C."/>
            <person name="Chia J.-M."/>
            <person name="Deragon J.-M."/>
            <person name="Estill J.C."/>
            <person name="Fu Y."/>
            <person name="Jeddeloh J.A."/>
            <person name="Han Y."/>
            <person name="Lee H."/>
            <person name="Li P."/>
            <person name="Lisch D.R."/>
            <person name="Liu S."/>
            <person name="Liu Z."/>
            <person name="Nagel D.H."/>
            <person name="McCann M.C."/>
            <person name="SanMiguel P."/>
            <person name="Myers A.M."/>
            <person name="Nettleton D."/>
            <person name="Nguyen J."/>
            <person name="Penning B.W."/>
            <person name="Ponnala L."/>
            <person name="Schneider K.L."/>
            <person name="Schwartz D.C."/>
            <person name="Sharma A."/>
            <person name="Soderlund C."/>
            <person name="Springer N.M."/>
            <person name="Sun Q."/>
            <person name="Wang H."/>
            <person name="Waterman M."/>
            <person name="Westerman R."/>
            <person name="Wolfgruber T.K."/>
            <person name="Yang L."/>
            <person name="Yu Y."/>
            <person name="Zhang L."/>
            <person name="Zhou S."/>
            <person name="Zhu Q."/>
            <person name="Bennetzen J.L."/>
            <person name="Dawe R.K."/>
            <person name="Jiang J."/>
            <person name="Jiang N."/>
            <person name="Presting G.G."/>
            <person name="Wessler S.R."/>
            <person name="Aluru S."/>
            <person name="Martienssen R.A."/>
            <person name="Clifton S.W."/>
            <person name="McCombie W.R."/>
            <person name="Wing R.A."/>
            <person name="Wilson R.K."/>
        </authorList>
    </citation>
    <scope>NUCLEOTIDE SEQUENCE [LARGE SCALE GENOMIC DNA]</scope>
    <source>
        <strain evidence="12">cv. B73</strain>
    </source>
</reference>
<keyword evidence="12" id="KW-1185">Reference proteome</keyword>
<comment type="subcellular location">
    <subcellularLocation>
        <location evidence="1">Nucleus</location>
    </subcellularLocation>
</comment>
<evidence type="ECO:0000313" key="9">
    <source>
        <dbReference type="EMBL" id="ACF79722.1"/>
    </source>
</evidence>
<dbReference type="EMBL" id="CM000782">
    <property type="protein sequence ID" value="AQK86041.1"/>
    <property type="molecule type" value="Genomic_DNA"/>
</dbReference>
<evidence type="ECO:0000259" key="7">
    <source>
        <dbReference type="Pfam" id="PF14767"/>
    </source>
</evidence>
<evidence type="ECO:0000313" key="10">
    <source>
        <dbReference type="EMBL" id="AQK86041.1"/>
    </source>
</evidence>
<evidence type="ECO:0000313" key="12">
    <source>
        <dbReference type="Proteomes" id="UP000007305"/>
    </source>
</evidence>
<dbReference type="Proteomes" id="UP000007305">
    <property type="component" value="Chromosome 6"/>
</dbReference>
<dbReference type="InterPro" id="IPR028159">
    <property type="entry name" value="RPA_interact_C_dom"/>
</dbReference>
<reference evidence="11" key="5">
    <citation type="submission" date="2021-05" db="UniProtKB">
        <authorList>
            <consortium name="EnsemblPlants"/>
        </authorList>
    </citation>
    <scope>IDENTIFICATION</scope>
    <source>
        <strain evidence="11">cv. B73</strain>
    </source>
</reference>
<feature type="domain" description="RPA-interacting protein central" evidence="7">
    <location>
        <begin position="56"/>
        <end position="138"/>
    </location>
</feature>
<dbReference type="PANTHER" id="PTHR31742">
    <property type="entry name" value="RPA-INTERACTING PROTEIN RPAIN"/>
    <property type="match status" value="1"/>
</dbReference>
<dbReference type="PANTHER" id="PTHR31742:SF1">
    <property type="entry name" value="RPA-INTERACTING PROTEIN"/>
    <property type="match status" value="1"/>
</dbReference>
<evidence type="ECO:0000256" key="4">
    <source>
        <dbReference type="ARBA" id="ARBA00022833"/>
    </source>
</evidence>
<proteinExistence type="evidence at protein level"/>
<dbReference type="ExpressionAtlas" id="B4FC79">
    <property type="expression patterns" value="baseline and differential"/>
</dbReference>
<dbReference type="Pfam" id="PF14767">
    <property type="entry name" value="RPA_interact_M"/>
    <property type="match status" value="1"/>
</dbReference>
<evidence type="ECO:0000259" key="8">
    <source>
        <dbReference type="Pfam" id="PF14768"/>
    </source>
</evidence>
<evidence type="ECO:0000256" key="1">
    <source>
        <dbReference type="ARBA" id="ARBA00004123"/>
    </source>
</evidence>
<dbReference type="Pfam" id="PF14766">
    <property type="entry name" value="RPA_interact_N"/>
    <property type="match status" value="1"/>
</dbReference>
<dbReference type="GO" id="GO:0005634">
    <property type="term" value="C:nucleus"/>
    <property type="evidence" value="ECO:0000318"/>
    <property type="project" value="GO_Central"/>
</dbReference>
<dbReference type="GeneID" id="100276581"/>
<reference evidence="10" key="3">
    <citation type="submission" date="2015-12" db="EMBL/GenBank/DDBJ databases">
        <title>Update maize B73 reference genome by single molecule sequencing technologies.</title>
        <authorList>
            <consortium name="Maize Genome Sequencing Project"/>
            <person name="Ware D."/>
        </authorList>
    </citation>
    <scope>NUCLEOTIDE SEQUENCE</scope>
    <source>
        <tissue evidence="10">Seedling</tissue>
    </source>
</reference>
<dbReference type="EMBL" id="BT034717">
    <property type="protein sequence ID" value="ACF79722.1"/>
    <property type="molecule type" value="mRNA"/>
</dbReference>
<dbReference type="OMA" id="ACDSWTV"/>
<keyword evidence="13" id="KW-1267">Proteomics identification</keyword>
<evidence type="ECO:0000256" key="5">
    <source>
        <dbReference type="ARBA" id="ARBA00023242"/>
    </source>
</evidence>
<dbReference type="RefSeq" id="NP_001337099.1">
    <property type="nucleotide sequence ID" value="NM_001350170.1"/>
</dbReference>
<dbReference type="InterPro" id="IPR028158">
    <property type="entry name" value="RPA_interact_N_dom"/>
</dbReference>
<dbReference type="eggNOG" id="ENOG502QTX4">
    <property type="taxonomic scope" value="Eukaryota"/>
</dbReference>
<protein>
    <recommendedName>
        <fullName evidence="14">RPA-interacting protein A</fullName>
    </recommendedName>
</protein>
<accession>B4FC79</accession>
<gene>
    <name evidence="11" type="primary">LOC100276581</name>
    <name evidence="10" type="ORF">ZEAMMB73_Zm00001d038204</name>
</gene>
<dbReference type="AlphaFoldDB" id="B4FC79"/>
<evidence type="ECO:0000259" key="6">
    <source>
        <dbReference type="Pfam" id="PF14766"/>
    </source>
</evidence>
<dbReference type="Gramene" id="Zm00001eb288240_T001">
    <property type="protein sequence ID" value="Zm00001eb288240_P001"/>
    <property type="gene ID" value="Zm00001eb288240"/>
</dbReference>
<keyword evidence="3" id="KW-0863">Zinc-finger</keyword>
<name>B4FC79_MAIZE</name>
<evidence type="ECO:0007829" key="13">
    <source>
        <dbReference type="PeptideAtlas" id="B4FC79"/>
    </source>
</evidence>
<evidence type="ECO:0000256" key="3">
    <source>
        <dbReference type="ARBA" id="ARBA00022771"/>
    </source>
</evidence>
<sequence>MDSTGPMRVSIKAHRPDWKSELRTNCLRRVRKDRNDLLWKIRKQGLPGNVMEKVRSAVRSVISDEVEKLKQSNTENEDQEMDVIWEYQGLHAAKPAEIESEDILLEMERLVCEDIREEVIRKQLEALDEEDAYLAQSVLDHMQLNDIEAAETAKLWCPVCKQGDLRETRNLIYCTLCNLRLDLGEDKMTLEFLRERLANAHMDHFDRGCKSAPKFCLQTMFGLTALYIQCAECSTFDIVV</sequence>
<dbReference type="Pfam" id="PF14768">
    <property type="entry name" value="RPA_interact_C"/>
    <property type="match status" value="1"/>
</dbReference>
<dbReference type="KEGG" id="zma:100276581"/>
<evidence type="ECO:0000256" key="2">
    <source>
        <dbReference type="ARBA" id="ARBA00022723"/>
    </source>
</evidence>
<dbReference type="GO" id="GO:0006606">
    <property type="term" value="P:protein import into nucleus"/>
    <property type="evidence" value="ECO:0000318"/>
    <property type="project" value="GO_Central"/>
</dbReference>
<dbReference type="InterPro" id="IPR028155">
    <property type="entry name" value="RPA_interact_central"/>
</dbReference>
<keyword evidence="4" id="KW-0862">Zinc</keyword>
<feature type="domain" description="RPA-interacting protein C-terminal" evidence="8">
    <location>
        <begin position="156"/>
        <end position="237"/>
    </location>
</feature>
<evidence type="ECO:0000313" key="11">
    <source>
        <dbReference type="EnsemblPlants" id="Zm00001eb288240_P001"/>
    </source>
</evidence>
<reference evidence="11" key="4">
    <citation type="submission" date="2019-07" db="EMBL/GenBank/DDBJ databases">
        <authorList>
            <person name="Seetharam A."/>
            <person name="Woodhouse M."/>
            <person name="Cannon E."/>
        </authorList>
    </citation>
    <scope>NUCLEOTIDE SEQUENCE [LARGE SCALE GENOMIC DNA]</scope>
    <source>
        <strain evidence="11">cv. B73</strain>
    </source>
</reference>
<keyword evidence="5" id="KW-0539">Nucleus</keyword>
<dbReference type="InterPro" id="IPR028156">
    <property type="entry name" value="RIP"/>
</dbReference>
<organism evidence="9">
    <name type="scientific">Zea mays</name>
    <name type="common">Maize</name>
    <dbReference type="NCBI Taxonomy" id="4577"/>
    <lineage>
        <taxon>Eukaryota</taxon>
        <taxon>Viridiplantae</taxon>
        <taxon>Streptophyta</taxon>
        <taxon>Embryophyta</taxon>
        <taxon>Tracheophyta</taxon>
        <taxon>Spermatophyta</taxon>
        <taxon>Magnoliopsida</taxon>
        <taxon>Liliopsida</taxon>
        <taxon>Poales</taxon>
        <taxon>Poaceae</taxon>
        <taxon>PACMAD clade</taxon>
        <taxon>Panicoideae</taxon>
        <taxon>Andropogonodae</taxon>
        <taxon>Andropogoneae</taxon>
        <taxon>Tripsacinae</taxon>
        <taxon>Zea</taxon>
    </lineage>
</organism>
<dbReference type="PaxDb" id="4577-GRMZM2G147961_P02"/>
<dbReference type="EnsemblPlants" id="Zm00001eb288240_T001">
    <property type="protein sequence ID" value="Zm00001eb288240_P001"/>
    <property type="gene ID" value="Zm00001eb288240"/>
</dbReference>
<dbReference type="GO" id="GO:0008270">
    <property type="term" value="F:zinc ion binding"/>
    <property type="evidence" value="ECO:0007669"/>
    <property type="project" value="UniProtKB-KW"/>
</dbReference>
<evidence type="ECO:0008006" key="14">
    <source>
        <dbReference type="Google" id="ProtNLM"/>
    </source>
</evidence>
<dbReference type="HOGENOM" id="CLU_101935_0_0_1"/>
<feature type="domain" description="RPA-interacting protein N-terminal" evidence="6">
    <location>
        <begin position="8"/>
        <end position="43"/>
    </location>
</feature>
<reference evidence="9" key="1">
    <citation type="journal article" date="2009" name="PLoS Genet.">
        <title>Sequencing, mapping, and analysis of 27,455 maize full-length cDNAs.</title>
        <authorList>
            <person name="Soderlund C."/>
            <person name="Descour A."/>
            <person name="Kudrna D."/>
            <person name="Bomhoff M."/>
            <person name="Boyd L."/>
            <person name="Currie J."/>
            <person name="Angelova A."/>
            <person name="Collura K."/>
            <person name="Wissotski M."/>
            <person name="Ashley E."/>
            <person name="Morrow D."/>
            <person name="Fernandes J."/>
            <person name="Walbot V."/>
            <person name="Yu Y."/>
        </authorList>
    </citation>
    <scope>NUCLEOTIDE SEQUENCE</scope>
    <source>
        <strain evidence="9">B73</strain>
    </source>
</reference>